<dbReference type="SMART" id="SM00829">
    <property type="entry name" value="PKS_ER"/>
    <property type="match status" value="1"/>
</dbReference>
<evidence type="ECO:0000313" key="5">
    <source>
        <dbReference type="Proteomes" id="UP001500751"/>
    </source>
</evidence>
<proteinExistence type="predicted"/>
<organism evidence="4 5">
    <name type="scientific">Catenulispora yoronensis</name>
    <dbReference type="NCBI Taxonomy" id="450799"/>
    <lineage>
        <taxon>Bacteria</taxon>
        <taxon>Bacillati</taxon>
        <taxon>Actinomycetota</taxon>
        <taxon>Actinomycetes</taxon>
        <taxon>Catenulisporales</taxon>
        <taxon>Catenulisporaceae</taxon>
        <taxon>Catenulispora</taxon>
    </lineage>
</organism>
<dbReference type="PANTHER" id="PTHR48106">
    <property type="entry name" value="QUINONE OXIDOREDUCTASE PIG3-RELATED"/>
    <property type="match status" value="1"/>
</dbReference>
<dbReference type="Pfam" id="PF08240">
    <property type="entry name" value="ADH_N"/>
    <property type="match status" value="1"/>
</dbReference>
<feature type="domain" description="Enoyl reductase (ER)" evidence="3">
    <location>
        <begin position="6"/>
        <end position="296"/>
    </location>
</feature>
<gene>
    <name evidence="4" type="ORF">GCM10009839_66210</name>
</gene>
<keyword evidence="2" id="KW-0560">Oxidoreductase</keyword>
<dbReference type="PANTHER" id="PTHR48106:SF18">
    <property type="entry name" value="QUINONE OXIDOREDUCTASE PIG3"/>
    <property type="match status" value="1"/>
</dbReference>
<dbReference type="RefSeq" id="WP_344669630.1">
    <property type="nucleotide sequence ID" value="NZ_BAAAQN010000049.1"/>
</dbReference>
<dbReference type="Gene3D" id="3.90.180.10">
    <property type="entry name" value="Medium-chain alcohol dehydrogenases, catalytic domain"/>
    <property type="match status" value="1"/>
</dbReference>
<dbReference type="SUPFAM" id="SSF51735">
    <property type="entry name" value="NAD(P)-binding Rossmann-fold domains"/>
    <property type="match status" value="1"/>
</dbReference>
<reference evidence="5" key="1">
    <citation type="journal article" date="2019" name="Int. J. Syst. Evol. Microbiol.">
        <title>The Global Catalogue of Microorganisms (GCM) 10K type strain sequencing project: providing services to taxonomists for standard genome sequencing and annotation.</title>
        <authorList>
            <consortium name="The Broad Institute Genomics Platform"/>
            <consortium name="The Broad Institute Genome Sequencing Center for Infectious Disease"/>
            <person name="Wu L."/>
            <person name="Ma J."/>
        </authorList>
    </citation>
    <scope>NUCLEOTIDE SEQUENCE [LARGE SCALE GENOMIC DNA]</scope>
    <source>
        <strain evidence="5">JCM 16014</strain>
    </source>
</reference>
<evidence type="ECO:0000313" key="4">
    <source>
        <dbReference type="EMBL" id="GAA2050490.1"/>
    </source>
</evidence>
<evidence type="ECO:0000259" key="3">
    <source>
        <dbReference type="SMART" id="SM00829"/>
    </source>
</evidence>
<dbReference type="InterPro" id="IPR013154">
    <property type="entry name" value="ADH-like_N"/>
</dbReference>
<keyword evidence="1" id="KW-0521">NADP</keyword>
<evidence type="ECO:0000256" key="2">
    <source>
        <dbReference type="ARBA" id="ARBA00023002"/>
    </source>
</evidence>
<dbReference type="Pfam" id="PF13602">
    <property type="entry name" value="ADH_zinc_N_2"/>
    <property type="match status" value="1"/>
</dbReference>
<dbReference type="InterPro" id="IPR011032">
    <property type="entry name" value="GroES-like_sf"/>
</dbReference>
<dbReference type="InterPro" id="IPR020843">
    <property type="entry name" value="ER"/>
</dbReference>
<dbReference type="Proteomes" id="UP001500751">
    <property type="component" value="Unassembled WGS sequence"/>
</dbReference>
<sequence>MKSVVNTPQGPVVREIAEPVAAGPHEALVAVRAFSINRGELALLKMRTDHWRPGQDIAGVVVEAAADGSGPAPGTRVAALVEGAGWSEQVAVPTDRLAVLPDTVTVEQAAALPLAGLTALRTVRLAGALLGRRVLVTGANGGVGRFQVQLAVASGATVTAYSAQAGAQAGSQAQTQDGAQEFGPFDVVLESVGGATLTAALAAIAPGGTIVVLGTSSGEKTPIDIYDFIGHEGARLISYLSYAQPDAIGQDLQTLVDLVAAGRLHTTLSHVADWSDLVPVLDDFRARRLPGGKAVLTIGGPSEIRGRTAA</sequence>
<protein>
    <submittedName>
        <fullName evidence="4">Zinc-binding dehydrogenase</fullName>
    </submittedName>
</protein>
<comment type="caution">
    <text evidence="4">The sequence shown here is derived from an EMBL/GenBank/DDBJ whole genome shotgun (WGS) entry which is preliminary data.</text>
</comment>
<accession>A0ABP5GPI2</accession>
<dbReference type="SUPFAM" id="SSF50129">
    <property type="entry name" value="GroES-like"/>
    <property type="match status" value="1"/>
</dbReference>
<dbReference type="EMBL" id="BAAAQN010000049">
    <property type="protein sequence ID" value="GAA2050490.1"/>
    <property type="molecule type" value="Genomic_DNA"/>
</dbReference>
<dbReference type="InterPro" id="IPR036291">
    <property type="entry name" value="NAD(P)-bd_dom_sf"/>
</dbReference>
<evidence type="ECO:0000256" key="1">
    <source>
        <dbReference type="ARBA" id="ARBA00022857"/>
    </source>
</evidence>
<name>A0ABP5GPI2_9ACTN</name>
<keyword evidence="5" id="KW-1185">Reference proteome</keyword>